<reference evidence="3 4" key="1">
    <citation type="submission" date="2021-01" db="EMBL/GenBank/DDBJ databases">
        <title>Genomics of switchgrass bacterial isolates.</title>
        <authorList>
            <person name="Shade A."/>
        </authorList>
    </citation>
    <scope>NUCLEOTIDE SEQUENCE [LARGE SCALE GENOMIC DNA]</scope>
    <source>
        <strain evidence="3 4">PvP111</strain>
    </source>
</reference>
<dbReference type="InterPro" id="IPR011051">
    <property type="entry name" value="RmlC_Cupin_sf"/>
</dbReference>
<dbReference type="InterPro" id="IPR013096">
    <property type="entry name" value="Cupin_2"/>
</dbReference>
<dbReference type="RefSeq" id="WP_204869726.1">
    <property type="nucleotide sequence ID" value="NZ_JAFBBK010000001.1"/>
</dbReference>
<evidence type="ECO:0000313" key="3">
    <source>
        <dbReference type="EMBL" id="MBM7417059.1"/>
    </source>
</evidence>
<name>A0ABS2KYP8_9NOCA</name>
<dbReference type="SUPFAM" id="SSF51182">
    <property type="entry name" value="RmlC-like cupins"/>
    <property type="match status" value="1"/>
</dbReference>
<dbReference type="Gene3D" id="2.60.120.10">
    <property type="entry name" value="Jelly Rolls"/>
    <property type="match status" value="1"/>
</dbReference>
<accession>A0ABS2KYP8</accession>
<dbReference type="Gene3D" id="1.10.260.40">
    <property type="entry name" value="lambda repressor-like DNA-binding domains"/>
    <property type="match status" value="1"/>
</dbReference>
<dbReference type="Pfam" id="PF07883">
    <property type="entry name" value="Cupin_2"/>
    <property type="match status" value="1"/>
</dbReference>
<protein>
    <submittedName>
        <fullName evidence="3">Transcriptional regulator with XRE-family HTH domain</fullName>
    </submittedName>
</protein>
<dbReference type="PANTHER" id="PTHR46797">
    <property type="entry name" value="HTH-TYPE TRANSCRIPTIONAL REGULATOR"/>
    <property type="match status" value="1"/>
</dbReference>
<dbReference type="Pfam" id="PF13560">
    <property type="entry name" value="HTH_31"/>
    <property type="match status" value="1"/>
</dbReference>
<comment type="caution">
    <text evidence="3">The sequence shown here is derived from an EMBL/GenBank/DDBJ whole genome shotgun (WGS) entry which is preliminary data.</text>
</comment>
<gene>
    <name evidence="3" type="ORF">JOE42_003792</name>
</gene>
<evidence type="ECO:0000313" key="4">
    <source>
        <dbReference type="Proteomes" id="UP000703038"/>
    </source>
</evidence>
<evidence type="ECO:0000256" key="1">
    <source>
        <dbReference type="ARBA" id="ARBA00023125"/>
    </source>
</evidence>
<proteinExistence type="predicted"/>
<dbReference type="CDD" id="cd00093">
    <property type="entry name" value="HTH_XRE"/>
    <property type="match status" value="1"/>
</dbReference>
<dbReference type="PANTHER" id="PTHR46797:SF1">
    <property type="entry name" value="METHYLPHOSPHONATE SYNTHASE"/>
    <property type="match status" value="1"/>
</dbReference>
<dbReference type="EMBL" id="JAFBBK010000001">
    <property type="protein sequence ID" value="MBM7417059.1"/>
    <property type="molecule type" value="Genomic_DNA"/>
</dbReference>
<keyword evidence="1" id="KW-0238">DNA-binding</keyword>
<dbReference type="InterPro" id="IPR001387">
    <property type="entry name" value="Cro/C1-type_HTH"/>
</dbReference>
<dbReference type="CDD" id="cd02209">
    <property type="entry name" value="cupin_XRE_C"/>
    <property type="match status" value="1"/>
</dbReference>
<feature type="domain" description="HTH cro/C1-type" evidence="2">
    <location>
        <begin position="8"/>
        <end position="62"/>
    </location>
</feature>
<dbReference type="PROSITE" id="PS50943">
    <property type="entry name" value="HTH_CROC1"/>
    <property type="match status" value="1"/>
</dbReference>
<dbReference type="InterPro" id="IPR050807">
    <property type="entry name" value="TransReg_Diox_bact_type"/>
</dbReference>
<evidence type="ECO:0000259" key="2">
    <source>
        <dbReference type="PROSITE" id="PS50943"/>
    </source>
</evidence>
<dbReference type="Proteomes" id="UP000703038">
    <property type="component" value="Unassembled WGS sequence"/>
</dbReference>
<dbReference type="SUPFAM" id="SSF47413">
    <property type="entry name" value="lambda repressor-like DNA-binding domains"/>
    <property type="match status" value="1"/>
</dbReference>
<dbReference type="SMART" id="SM00530">
    <property type="entry name" value="HTH_XRE"/>
    <property type="match status" value="1"/>
</dbReference>
<dbReference type="InterPro" id="IPR014710">
    <property type="entry name" value="RmlC-like_jellyroll"/>
</dbReference>
<keyword evidence="4" id="KW-1185">Reference proteome</keyword>
<dbReference type="InterPro" id="IPR010982">
    <property type="entry name" value="Lambda_DNA-bd_dom_sf"/>
</dbReference>
<organism evidence="3 4">
    <name type="scientific">Rhodococcoides corynebacterioides</name>
    <dbReference type="NCBI Taxonomy" id="53972"/>
    <lineage>
        <taxon>Bacteria</taxon>
        <taxon>Bacillati</taxon>
        <taxon>Actinomycetota</taxon>
        <taxon>Actinomycetes</taxon>
        <taxon>Mycobacteriales</taxon>
        <taxon>Nocardiaceae</taxon>
        <taxon>Rhodococcoides</taxon>
    </lineage>
</organism>
<sequence length="190" mass="20837">MSTIGNRLRAARAARRLTLDALASTVGVTKGYLSKVENDRASASVAVLVRWCDALEIPMGSLFDDVPHGDVVRAGEYPPIALGGHAQSEYLLTPPGEHRVQVIHGRIERGGGSGDESYELPAEVGFVLVLTGRLILTLDERTVQLDDGDAITFDPRRRHSFRAEVDTTVLWVLTPSLPFRHDRTRIETTP</sequence>